<dbReference type="InterPro" id="IPR028909">
    <property type="entry name" value="bL21-like"/>
</dbReference>
<proteinExistence type="inferred from homology"/>
<dbReference type="PANTHER" id="PTHR21349">
    <property type="entry name" value="50S RIBOSOMAL PROTEIN L21"/>
    <property type="match status" value="1"/>
</dbReference>
<comment type="similarity">
    <text evidence="1">Belongs to the bacterial ribosomal protein bL21 family.</text>
</comment>
<dbReference type="Proteomes" id="UP000821866">
    <property type="component" value="Chromosome 10"/>
</dbReference>
<dbReference type="Pfam" id="PF00829">
    <property type="entry name" value="Ribosomal_L21p"/>
    <property type="match status" value="1"/>
</dbReference>
<dbReference type="InterPro" id="IPR036164">
    <property type="entry name" value="bL21-like_sf"/>
</dbReference>
<evidence type="ECO:0000313" key="3">
    <source>
        <dbReference type="EMBL" id="KAH8036682.1"/>
    </source>
</evidence>
<name>A0A9J6EQJ8_RHIMP</name>
<reference evidence="3" key="2">
    <citation type="submission" date="2021-09" db="EMBL/GenBank/DDBJ databases">
        <authorList>
            <person name="Jia N."/>
            <person name="Wang J."/>
            <person name="Shi W."/>
            <person name="Du L."/>
            <person name="Sun Y."/>
            <person name="Zhan W."/>
            <person name="Jiang J."/>
            <person name="Wang Q."/>
            <person name="Zhang B."/>
            <person name="Ji P."/>
            <person name="Sakyi L.B."/>
            <person name="Cui X."/>
            <person name="Yuan T."/>
            <person name="Jiang B."/>
            <person name="Yang W."/>
            <person name="Lam T.T.-Y."/>
            <person name="Chang Q."/>
            <person name="Ding S."/>
            <person name="Wang X."/>
            <person name="Zhu J."/>
            <person name="Ruan X."/>
            <person name="Zhao L."/>
            <person name="Wei J."/>
            <person name="Que T."/>
            <person name="Du C."/>
            <person name="Cheng J."/>
            <person name="Dai P."/>
            <person name="Han X."/>
            <person name="Huang E."/>
            <person name="Gao Y."/>
            <person name="Liu J."/>
            <person name="Shao H."/>
            <person name="Ye R."/>
            <person name="Li L."/>
            <person name="Wei W."/>
            <person name="Wang X."/>
            <person name="Wang C."/>
            <person name="Huo Q."/>
            <person name="Li W."/>
            <person name="Guo W."/>
            <person name="Chen H."/>
            <person name="Chen S."/>
            <person name="Zhou L."/>
            <person name="Zhou L."/>
            <person name="Ni X."/>
            <person name="Tian J."/>
            <person name="Zhou Y."/>
            <person name="Sheng Y."/>
            <person name="Liu T."/>
            <person name="Pan Y."/>
            <person name="Xia L."/>
            <person name="Li J."/>
            <person name="Zhao F."/>
            <person name="Cao W."/>
        </authorList>
    </citation>
    <scope>NUCLEOTIDE SEQUENCE</scope>
    <source>
        <strain evidence="3">Rmic-2018</strain>
        <tissue evidence="3">Larvae</tissue>
    </source>
</reference>
<evidence type="ECO:0000256" key="1">
    <source>
        <dbReference type="ARBA" id="ARBA00008563"/>
    </source>
</evidence>
<dbReference type="PANTHER" id="PTHR21349:SF0">
    <property type="entry name" value="LARGE RIBOSOMAL SUBUNIT PROTEIN BL21M"/>
    <property type="match status" value="1"/>
</dbReference>
<reference evidence="3" key="1">
    <citation type="journal article" date="2020" name="Cell">
        <title>Large-Scale Comparative Analyses of Tick Genomes Elucidate Their Genetic Diversity and Vector Capacities.</title>
        <authorList>
            <consortium name="Tick Genome and Microbiome Consortium (TIGMIC)"/>
            <person name="Jia N."/>
            <person name="Wang J."/>
            <person name="Shi W."/>
            <person name="Du L."/>
            <person name="Sun Y."/>
            <person name="Zhan W."/>
            <person name="Jiang J.F."/>
            <person name="Wang Q."/>
            <person name="Zhang B."/>
            <person name="Ji P."/>
            <person name="Bell-Sakyi L."/>
            <person name="Cui X.M."/>
            <person name="Yuan T.T."/>
            <person name="Jiang B.G."/>
            <person name="Yang W.F."/>
            <person name="Lam T.T."/>
            <person name="Chang Q.C."/>
            <person name="Ding S.J."/>
            <person name="Wang X.J."/>
            <person name="Zhu J.G."/>
            <person name="Ruan X.D."/>
            <person name="Zhao L."/>
            <person name="Wei J.T."/>
            <person name="Ye R.Z."/>
            <person name="Que T.C."/>
            <person name="Du C.H."/>
            <person name="Zhou Y.H."/>
            <person name="Cheng J.X."/>
            <person name="Dai P.F."/>
            <person name="Guo W.B."/>
            <person name="Han X.H."/>
            <person name="Huang E.J."/>
            <person name="Li L.F."/>
            <person name="Wei W."/>
            <person name="Gao Y.C."/>
            <person name="Liu J.Z."/>
            <person name="Shao H.Z."/>
            <person name="Wang X."/>
            <person name="Wang C.C."/>
            <person name="Yang T.C."/>
            <person name="Huo Q.B."/>
            <person name="Li W."/>
            <person name="Chen H.Y."/>
            <person name="Chen S.E."/>
            <person name="Zhou L.G."/>
            <person name="Ni X.B."/>
            <person name="Tian J.H."/>
            <person name="Sheng Y."/>
            <person name="Liu T."/>
            <person name="Pan Y.S."/>
            <person name="Xia L.Y."/>
            <person name="Li J."/>
            <person name="Zhao F."/>
            <person name="Cao W.C."/>
        </authorList>
    </citation>
    <scope>NUCLEOTIDE SEQUENCE</scope>
    <source>
        <strain evidence="3">Rmic-2018</strain>
    </source>
</reference>
<dbReference type="VEuPathDB" id="VectorBase:LOC119174120"/>
<keyword evidence="4" id="KW-1185">Reference proteome</keyword>
<accession>A0A9J6EQJ8</accession>
<organism evidence="3 4">
    <name type="scientific">Rhipicephalus microplus</name>
    <name type="common">Cattle tick</name>
    <name type="synonym">Boophilus microplus</name>
    <dbReference type="NCBI Taxonomy" id="6941"/>
    <lineage>
        <taxon>Eukaryota</taxon>
        <taxon>Metazoa</taxon>
        <taxon>Ecdysozoa</taxon>
        <taxon>Arthropoda</taxon>
        <taxon>Chelicerata</taxon>
        <taxon>Arachnida</taxon>
        <taxon>Acari</taxon>
        <taxon>Parasitiformes</taxon>
        <taxon>Ixodida</taxon>
        <taxon>Ixodoidea</taxon>
        <taxon>Ixodidae</taxon>
        <taxon>Rhipicephalinae</taxon>
        <taxon>Rhipicephalus</taxon>
        <taxon>Boophilus</taxon>
    </lineage>
</organism>
<sequence>MPTAYPWLASARLRCLLKCLTWLHESDTYKPSSLLRTVHALGAGTPRSENRGLCSDATRLKPVIIPSPAAPRLSVVEGSLVSSSNNVEETRRVSESVNAQITEDTTGRLFAVIYIYGKQFKVTPKDLVLVQADMLVDIRDSLRLEKVLLVNARDFTLLGRPLLHRNLVRVDATVVEKPLSQTKQNFVYIKRSHYERHHFYQYPQTILCIDSIKLLRDVDAPSDGEDSSRSRFSY</sequence>
<dbReference type="EMBL" id="JABSTU010000002">
    <property type="protein sequence ID" value="KAH8036682.1"/>
    <property type="molecule type" value="Genomic_DNA"/>
</dbReference>
<evidence type="ECO:0000313" key="4">
    <source>
        <dbReference type="Proteomes" id="UP000821866"/>
    </source>
</evidence>
<dbReference type="SUPFAM" id="SSF141091">
    <property type="entry name" value="L21p-like"/>
    <property type="match status" value="1"/>
</dbReference>
<dbReference type="GO" id="GO:0005762">
    <property type="term" value="C:mitochondrial large ribosomal subunit"/>
    <property type="evidence" value="ECO:0007669"/>
    <property type="project" value="TreeGrafter"/>
</dbReference>
<evidence type="ECO:0000256" key="2">
    <source>
        <dbReference type="ARBA" id="ARBA00044129"/>
    </source>
</evidence>
<dbReference type="AlphaFoldDB" id="A0A9J6EQJ8"/>
<gene>
    <name evidence="3" type="ORF">HPB51_003934</name>
</gene>
<comment type="caution">
    <text evidence="3">The sequence shown here is derived from an EMBL/GenBank/DDBJ whole genome shotgun (WGS) entry which is preliminary data.</text>
</comment>
<protein>
    <recommendedName>
        <fullName evidence="2">Large ribosomal subunit protein bL21m</fullName>
    </recommendedName>
</protein>
<dbReference type="GO" id="GO:0003735">
    <property type="term" value="F:structural constituent of ribosome"/>
    <property type="evidence" value="ECO:0007669"/>
    <property type="project" value="TreeGrafter"/>
</dbReference>